<dbReference type="Pfam" id="PF04148">
    <property type="entry name" value="Erv26"/>
    <property type="match status" value="1"/>
</dbReference>
<dbReference type="Proteomes" id="UP000000561">
    <property type="component" value="Chromosome 2"/>
</dbReference>
<dbReference type="GO" id="GO:0006888">
    <property type="term" value="P:endoplasmic reticulum to Golgi vesicle-mediated transport"/>
    <property type="evidence" value="ECO:0000318"/>
    <property type="project" value="GO_Central"/>
</dbReference>
<evidence type="ECO:0000256" key="2">
    <source>
        <dbReference type="ARBA" id="ARBA00008096"/>
    </source>
</evidence>
<gene>
    <name evidence="7" type="ORF">UMAG_12133</name>
</gene>
<comment type="subcellular location">
    <subcellularLocation>
        <location evidence="1">Membrane</location>
        <topology evidence="1">Multi-pass membrane protein</topology>
    </subcellularLocation>
</comment>
<dbReference type="KEGG" id="uma:UMAG_12133"/>
<evidence type="ECO:0000256" key="5">
    <source>
        <dbReference type="ARBA" id="ARBA00023136"/>
    </source>
</evidence>
<dbReference type="PANTHER" id="PTHR13144:SF0">
    <property type="entry name" value="PROTEIN TEX261"/>
    <property type="match status" value="1"/>
</dbReference>
<dbReference type="VEuPathDB" id="FungiDB:UMAG_12133"/>
<dbReference type="PANTHER" id="PTHR13144">
    <property type="entry name" value="TEX261 PROTEIN"/>
    <property type="match status" value="1"/>
</dbReference>
<dbReference type="GO" id="GO:0000139">
    <property type="term" value="C:Golgi membrane"/>
    <property type="evidence" value="ECO:0000318"/>
    <property type="project" value="GO_Central"/>
</dbReference>
<dbReference type="EMBL" id="CM003141">
    <property type="protein sequence ID" value="KIS71437.1"/>
    <property type="molecule type" value="Genomic_DNA"/>
</dbReference>
<dbReference type="GO" id="GO:0030134">
    <property type="term" value="C:COPII-coated ER to Golgi transport vesicle"/>
    <property type="evidence" value="ECO:0000318"/>
    <property type="project" value="GO_Central"/>
</dbReference>
<keyword evidence="3 6" id="KW-0812">Transmembrane</keyword>
<evidence type="ECO:0000256" key="3">
    <source>
        <dbReference type="ARBA" id="ARBA00022692"/>
    </source>
</evidence>
<feature type="transmembrane region" description="Helical" evidence="6">
    <location>
        <begin position="6"/>
        <end position="31"/>
    </location>
</feature>
<dbReference type="STRING" id="237631.A0A0D1CEE8"/>
<keyword evidence="5 6" id="KW-0472">Membrane</keyword>
<dbReference type="RefSeq" id="XP_011387500.1">
    <property type="nucleotide sequence ID" value="XM_011389198.1"/>
</dbReference>
<accession>A0A0D1CEE8</accession>
<dbReference type="GeneID" id="23567894"/>
<feature type="transmembrane region" description="Helical" evidence="6">
    <location>
        <begin position="43"/>
        <end position="61"/>
    </location>
</feature>
<proteinExistence type="inferred from homology"/>
<dbReference type="GO" id="GO:0005789">
    <property type="term" value="C:endoplasmic reticulum membrane"/>
    <property type="evidence" value="ECO:0000318"/>
    <property type="project" value="GO_Central"/>
</dbReference>
<protein>
    <submittedName>
        <fullName evidence="7">Uncharacterized protein</fullName>
    </submittedName>
</protein>
<dbReference type="InParanoid" id="A0A0D1CEE8"/>
<keyword evidence="4 6" id="KW-1133">Transmembrane helix</keyword>
<sequence length="208" mass="22569">MMLNLLTAIFVVAAGAGLLACLTLGLLSLSQYIEFHASKARRIGLRSLGVIVVVEGLVVFLDDVPLTPLLPALIAASLHYSALRDPFWPYSAASSSLGLCTSIASLVLLPLTSHIWLVRYHTLSQHAWQTHRYDTLHRHRLPGGRLDWDVASTEPPATREMTNLQVCAVLVVCVWSIPVYRLLGRVAAAEWGCSGGMVAGQSRMSGVQ</sequence>
<evidence type="ECO:0000256" key="4">
    <source>
        <dbReference type="ARBA" id="ARBA00022989"/>
    </source>
</evidence>
<reference evidence="7 8" key="1">
    <citation type="journal article" date="2006" name="Nature">
        <title>Insights from the genome of the biotrophic fungal plant pathogen Ustilago maydis.</title>
        <authorList>
            <person name="Kamper J."/>
            <person name="Kahmann R."/>
            <person name="Bolker M."/>
            <person name="Ma L.J."/>
            <person name="Brefort T."/>
            <person name="Saville B.J."/>
            <person name="Banuett F."/>
            <person name="Kronstad J.W."/>
            <person name="Gold S.E."/>
            <person name="Muller O."/>
            <person name="Perlin M.H."/>
            <person name="Wosten H.A."/>
            <person name="de Vries R."/>
            <person name="Ruiz-Herrera J."/>
            <person name="Reynaga-Pena C.G."/>
            <person name="Snetselaar K."/>
            <person name="McCann M."/>
            <person name="Perez-Martin J."/>
            <person name="Feldbrugge M."/>
            <person name="Basse C.W."/>
            <person name="Steinberg G."/>
            <person name="Ibeas J.I."/>
            <person name="Holloman W."/>
            <person name="Guzman P."/>
            <person name="Farman M."/>
            <person name="Stajich J.E."/>
            <person name="Sentandreu R."/>
            <person name="Gonzalez-Prieto J.M."/>
            <person name="Kennell J.C."/>
            <person name="Molina L."/>
            <person name="Schirawski J."/>
            <person name="Mendoza-Mendoza A."/>
            <person name="Greilinger D."/>
            <person name="Munch K."/>
            <person name="Rossel N."/>
            <person name="Scherer M."/>
            <person name="Vranes M."/>
            <person name="Ladendorf O."/>
            <person name="Vincon V."/>
            <person name="Fuchs U."/>
            <person name="Sandrock B."/>
            <person name="Meng S."/>
            <person name="Ho E.C."/>
            <person name="Cahill M.J."/>
            <person name="Boyce K.J."/>
            <person name="Klose J."/>
            <person name="Klosterman S.J."/>
            <person name="Deelstra H.J."/>
            <person name="Ortiz-Castellanos L."/>
            <person name="Li W."/>
            <person name="Sanchez-Alonso P."/>
            <person name="Schreier P.H."/>
            <person name="Hauser-Hahn I."/>
            <person name="Vaupel M."/>
            <person name="Koopmann E."/>
            <person name="Friedrich G."/>
            <person name="Voss H."/>
            <person name="Schluter T."/>
            <person name="Margolis J."/>
            <person name="Platt D."/>
            <person name="Swimmer C."/>
            <person name="Gnirke A."/>
            <person name="Chen F."/>
            <person name="Vysotskaia V."/>
            <person name="Mannhaupt G."/>
            <person name="Guldener U."/>
            <person name="Munsterkotter M."/>
            <person name="Haase D."/>
            <person name="Oesterheld M."/>
            <person name="Mewes H.W."/>
            <person name="Mauceli E.W."/>
            <person name="DeCaprio D."/>
            <person name="Wade C.M."/>
            <person name="Butler J."/>
            <person name="Young S."/>
            <person name="Jaffe D.B."/>
            <person name="Calvo S."/>
            <person name="Nusbaum C."/>
            <person name="Galagan J."/>
            <person name="Birren B.W."/>
        </authorList>
    </citation>
    <scope>NUCLEOTIDE SEQUENCE [LARGE SCALE GENOMIC DNA]</scope>
    <source>
        <strain evidence="8">DSM 14603 / FGSC 9021 / UM521</strain>
    </source>
</reference>
<dbReference type="OrthoDB" id="2556521at2759"/>
<comment type="similarity">
    <text evidence="2">Belongs to the SVP26 family.</text>
</comment>
<evidence type="ECO:0000313" key="7">
    <source>
        <dbReference type="EMBL" id="KIS71437.1"/>
    </source>
</evidence>
<name>A0A0D1CEE8_MYCMD</name>
<dbReference type="GO" id="GO:0097020">
    <property type="term" value="F:COPII receptor activity"/>
    <property type="evidence" value="ECO:0000318"/>
    <property type="project" value="GO_Central"/>
</dbReference>
<keyword evidence="8" id="KW-1185">Reference proteome</keyword>
<organism evidence="7 8">
    <name type="scientific">Mycosarcoma maydis</name>
    <name type="common">Corn smut fungus</name>
    <name type="synonym">Ustilago maydis</name>
    <dbReference type="NCBI Taxonomy" id="5270"/>
    <lineage>
        <taxon>Eukaryota</taxon>
        <taxon>Fungi</taxon>
        <taxon>Dikarya</taxon>
        <taxon>Basidiomycota</taxon>
        <taxon>Ustilaginomycotina</taxon>
        <taxon>Ustilaginomycetes</taxon>
        <taxon>Ustilaginales</taxon>
        <taxon>Ustilaginaceae</taxon>
        <taxon>Mycosarcoma</taxon>
    </lineage>
</organism>
<dbReference type="InterPro" id="IPR007277">
    <property type="entry name" value="Svp26/Tex261"/>
</dbReference>
<evidence type="ECO:0000256" key="1">
    <source>
        <dbReference type="ARBA" id="ARBA00004141"/>
    </source>
</evidence>
<evidence type="ECO:0000256" key="6">
    <source>
        <dbReference type="SAM" id="Phobius"/>
    </source>
</evidence>
<evidence type="ECO:0000313" key="8">
    <source>
        <dbReference type="Proteomes" id="UP000000561"/>
    </source>
</evidence>
<feature type="transmembrane region" description="Helical" evidence="6">
    <location>
        <begin position="87"/>
        <end position="109"/>
    </location>
</feature>
<dbReference type="AlphaFoldDB" id="A0A0D1CEE8"/>